<dbReference type="InterPro" id="IPR016162">
    <property type="entry name" value="Ald_DH_N"/>
</dbReference>
<reference evidence="5" key="1">
    <citation type="journal article" date="2019" name="Int. J. Syst. Evol. Microbiol.">
        <title>The Global Catalogue of Microorganisms (GCM) 10K type strain sequencing project: providing services to taxonomists for standard genome sequencing and annotation.</title>
        <authorList>
            <consortium name="The Broad Institute Genomics Platform"/>
            <consortium name="The Broad Institute Genome Sequencing Center for Infectious Disease"/>
            <person name="Wu L."/>
            <person name="Ma J."/>
        </authorList>
    </citation>
    <scope>NUCLEOTIDE SEQUENCE [LARGE SCALE GENOMIC DNA]</scope>
    <source>
        <strain evidence="5">CECT 7706</strain>
    </source>
</reference>
<sequence length="467" mass="51207">MSDTNKLKVHSPYDQQLIKELPMMDGAALEKIIQTAYELFQDQSGWIAPYKRIAILEKARQLMEGKVEELTKTAAQEGGKPYKDSKVEVLRAINGVKIATEEISQLRGEQVPMGLTAASVNRLAFTIREPIGVVASISAFNHPLNLIVHQTITAFAAGCPVIIKPASTTPLSCEAFVAILKEAGVPDGWVQMVLCTNELTEKLATDKRVNFLSFIGSGKIGWYLKSKLAPGTRCALEHGGAAPVIVEQDADMEDMLPLLVKGGFYHAGQVCVSVQKVFVHEKIAKKLAQDMATAAKKLKVGDPLDEATEVGPLIRTGEVDRVEEWVKEAVESGAELLCGGKRISDTCFEPTVLFNPPHDVRVSKEEIFGPVVCVYSYTNREKAIKLANSLEYHFQAAVFTRDIDLALDTVQKLNATAVMVNDHTAFRVDWMPFGGRDASGEGLGGIPHSMHDMTREKLMVFRSKMLP</sequence>
<protein>
    <submittedName>
        <fullName evidence="4">Aldehyde dehydrogenase family protein</fullName>
    </submittedName>
</protein>
<dbReference type="RefSeq" id="WP_163383156.1">
    <property type="nucleotide sequence ID" value="NZ_JAUFQS010000047.1"/>
</dbReference>
<dbReference type="PANTHER" id="PTHR42991">
    <property type="entry name" value="ALDEHYDE DEHYDROGENASE"/>
    <property type="match status" value="1"/>
</dbReference>
<dbReference type="InterPro" id="IPR051020">
    <property type="entry name" value="ALDH-related_metabolic_enz"/>
</dbReference>
<dbReference type="InterPro" id="IPR016161">
    <property type="entry name" value="Ald_DH/histidinol_DH"/>
</dbReference>
<evidence type="ECO:0000256" key="1">
    <source>
        <dbReference type="ARBA" id="ARBA00009986"/>
    </source>
</evidence>
<feature type="domain" description="Aldehyde dehydrogenase" evidence="3">
    <location>
        <begin position="3"/>
        <end position="457"/>
    </location>
</feature>
<dbReference type="EMBL" id="JAUFQS010000047">
    <property type="protein sequence ID" value="MDN3690352.1"/>
    <property type="molecule type" value="Genomic_DNA"/>
</dbReference>
<keyword evidence="2" id="KW-0560">Oxidoreductase</keyword>
<evidence type="ECO:0000259" key="3">
    <source>
        <dbReference type="Pfam" id="PF00171"/>
    </source>
</evidence>
<keyword evidence="5" id="KW-1185">Reference proteome</keyword>
<evidence type="ECO:0000313" key="4">
    <source>
        <dbReference type="EMBL" id="MDN3690352.1"/>
    </source>
</evidence>
<dbReference type="Proteomes" id="UP001236663">
    <property type="component" value="Unassembled WGS sequence"/>
</dbReference>
<comment type="caution">
    <text evidence="4">The sequence shown here is derived from an EMBL/GenBank/DDBJ whole genome shotgun (WGS) entry which is preliminary data.</text>
</comment>
<name>A0ABT8CDS7_9BACT</name>
<dbReference type="PANTHER" id="PTHR42991:SF1">
    <property type="entry name" value="ALDEHYDE DEHYDROGENASE"/>
    <property type="match status" value="1"/>
</dbReference>
<comment type="similarity">
    <text evidence="1">Belongs to the aldehyde dehydrogenase family.</text>
</comment>
<dbReference type="InterPro" id="IPR015590">
    <property type="entry name" value="Aldehyde_DH_dom"/>
</dbReference>
<dbReference type="CDD" id="cd07148">
    <property type="entry name" value="ALDH_RL0313"/>
    <property type="match status" value="1"/>
</dbReference>
<dbReference type="Gene3D" id="3.40.605.10">
    <property type="entry name" value="Aldehyde Dehydrogenase, Chain A, domain 1"/>
    <property type="match status" value="1"/>
</dbReference>
<gene>
    <name evidence="4" type="ORF">QWZ15_21200</name>
</gene>
<dbReference type="InterPro" id="IPR016163">
    <property type="entry name" value="Ald_DH_C"/>
</dbReference>
<dbReference type="SUPFAM" id="SSF53720">
    <property type="entry name" value="ALDH-like"/>
    <property type="match status" value="1"/>
</dbReference>
<proteinExistence type="inferred from homology"/>
<dbReference type="Gene3D" id="3.40.309.10">
    <property type="entry name" value="Aldehyde Dehydrogenase, Chain A, domain 2"/>
    <property type="match status" value="1"/>
</dbReference>
<evidence type="ECO:0000256" key="2">
    <source>
        <dbReference type="ARBA" id="ARBA00023002"/>
    </source>
</evidence>
<organism evidence="4 5">
    <name type="scientific">Cyclobacterium jeungdonense</name>
    <dbReference type="NCBI Taxonomy" id="708087"/>
    <lineage>
        <taxon>Bacteria</taxon>
        <taxon>Pseudomonadati</taxon>
        <taxon>Bacteroidota</taxon>
        <taxon>Cytophagia</taxon>
        <taxon>Cytophagales</taxon>
        <taxon>Cyclobacteriaceae</taxon>
        <taxon>Cyclobacterium</taxon>
    </lineage>
</organism>
<dbReference type="Pfam" id="PF00171">
    <property type="entry name" value="Aldedh"/>
    <property type="match status" value="1"/>
</dbReference>
<evidence type="ECO:0000313" key="5">
    <source>
        <dbReference type="Proteomes" id="UP001236663"/>
    </source>
</evidence>
<accession>A0ABT8CDS7</accession>